<dbReference type="RefSeq" id="WP_144721264.1">
    <property type="nucleotide sequence ID" value="NZ_CP159290.1"/>
</dbReference>
<organism evidence="1">
    <name type="scientific">Cellulosimicrobium sp. ES-005</name>
    <dbReference type="NCBI Taxonomy" id="3163031"/>
    <lineage>
        <taxon>Bacteria</taxon>
        <taxon>Bacillati</taxon>
        <taxon>Actinomycetota</taxon>
        <taxon>Actinomycetes</taxon>
        <taxon>Micrococcales</taxon>
        <taxon>Promicromonosporaceae</taxon>
        <taxon>Cellulosimicrobium</taxon>
    </lineage>
</organism>
<accession>A0AAU8FWB3</accession>
<protein>
    <recommendedName>
        <fullName evidence="2">Holin</fullName>
    </recommendedName>
</protein>
<evidence type="ECO:0008006" key="2">
    <source>
        <dbReference type="Google" id="ProtNLM"/>
    </source>
</evidence>
<gene>
    <name evidence="1" type="ORF">ABRQ22_15045</name>
</gene>
<proteinExistence type="predicted"/>
<name>A0AAU8FWB3_9MICO</name>
<evidence type="ECO:0000313" key="1">
    <source>
        <dbReference type="EMBL" id="XCH28902.1"/>
    </source>
</evidence>
<dbReference type="EMBL" id="CP159290">
    <property type="protein sequence ID" value="XCH28902.1"/>
    <property type="molecule type" value="Genomic_DNA"/>
</dbReference>
<dbReference type="AlphaFoldDB" id="A0AAU8FWB3"/>
<reference evidence="1" key="1">
    <citation type="submission" date="2024-06" db="EMBL/GenBank/DDBJ databases">
        <title>Complete genome sequence of the cellulolytic actinobacterium, Cellulosimicrobium ES-005.</title>
        <authorList>
            <person name="Matthews C.T."/>
            <person name="Underwood K.D."/>
            <person name="Ghanchi K.M."/>
            <person name="Fields S.D."/>
            <person name="Gardner S.G."/>
        </authorList>
    </citation>
    <scope>NUCLEOTIDE SEQUENCE</scope>
    <source>
        <strain evidence="1">ES-005</strain>
    </source>
</reference>
<sequence length="85" mass="8654">MAKHLDSTALDAAKADARERALRTLYQSLGVDVLVGVGVVTLDWVGGADITSGAAWATLGVLVGKSALTSVASYLTRLKVAPTAA</sequence>